<comment type="caution">
    <text evidence="1">The sequence shown here is derived from an EMBL/GenBank/DDBJ whole genome shotgun (WGS) entry which is preliminary data.</text>
</comment>
<sequence length="340" mass="39950">MNEIYAINDLSELENFLHSQNSIENMREKLFAEFLKYADYKSVSEWNKAVRLCECLAVIGWGNHEPLEASRGVFFNGNPRTFFCNRFGELRFVEAIWSKRKTGFTMEQGRTSYYPAPDCKDKKQSMCWDYSVIENIEDIKIESQRNWIPKNPVWIVRTISNCYENSKPVIESIEEKLQDELNKKMRPEKYGKAVNCIFLKCAFSYYDNAHCKTNYIIDESGCKLSSQEAAKELQKLYTKEEISENGYYLRPRFQYGPFKADTGKIEVVIHLEKEFSLLTHHQQKEKLSEYFLIALKTISEKQKKKTPNYDFNLMISDFTEIINNPDAEHRGIKPSARIKK</sequence>
<dbReference type="HOGENOM" id="CLU_073605_0_0_12"/>
<evidence type="ECO:0000313" key="1">
    <source>
        <dbReference type="EMBL" id="EMB31611.1"/>
    </source>
</evidence>
<dbReference type="RefSeq" id="WP_002685344.1">
    <property type="nucleotide sequence ID" value="NZ_CM001795.1"/>
</dbReference>
<dbReference type="PATRIC" id="fig|999432.5.peg.2067"/>
<proteinExistence type="predicted"/>
<dbReference type="Proteomes" id="UP000011705">
    <property type="component" value="Chromosome"/>
</dbReference>
<dbReference type="EMBL" id="AGDV01000020">
    <property type="protein sequence ID" value="EMB31611.1"/>
    <property type="molecule type" value="Genomic_DNA"/>
</dbReference>
<organism evidence="1">
    <name type="scientific">Treponema denticola H-22</name>
    <dbReference type="NCBI Taxonomy" id="999432"/>
    <lineage>
        <taxon>Bacteria</taxon>
        <taxon>Pseudomonadati</taxon>
        <taxon>Spirochaetota</taxon>
        <taxon>Spirochaetia</taxon>
        <taxon>Spirochaetales</taxon>
        <taxon>Treponemataceae</taxon>
        <taxon>Treponema</taxon>
    </lineage>
</organism>
<name>A0A0E2E3A4_TREDN</name>
<dbReference type="AlphaFoldDB" id="A0A0E2E3A4"/>
<reference evidence="1" key="1">
    <citation type="submission" date="2012-01" db="EMBL/GenBank/DDBJ databases">
        <title>The Genome Sequence of Treponema denticola H-22.</title>
        <authorList>
            <consortium name="The Broad Institute Genome Sequencing Platform"/>
            <person name="Earl A."/>
            <person name="Ward D."/>
            <person name="Feldgarden M."/>
            <person name="Gevers D."/>
            <person name="Blanton J.M."/>
            <person name="Fenno C.J."/>
            <person name="Baranova O.V."/>
            <person name="Mathney J."/>
            <person name="Dewhirst F.E."/>
            <person name="Izard J."/>
            <person name="Young S.K."/>
            <person name="Zeng Q."/>
            <person name="Gargeya S."/>
            <person name="Fitzgerald M."/>
            <person name="Haas B."/>
            <person name="Abouelleil A."/>
            <person name="Alvarado L."/>
            <person name="Arachchi H.M."/>
            <person name="Berlin A."/>
            <person name="Chapman S.B."/>
            <person name="Gearin G."/>
            <person name="Goldberg J."/>
            <person name="Griggs A."/>
            <person name="Gujja S."/>
            <person name="Hansen M."/>
            <person name="Heiman D."/>
            <person name="Howarth C."/>
            <person name="Larimer J."/>
            <person name="Lui A."/>
            <person name="MacDonald P.J.P."/>
            <person name="McCowen C."/>
            <person name="Montmayeur A."/>
            <person name="Murphy C."/>
            <person name="Neiman D."/>
            <person name="Pearson M."/>
            <person name="Priest M."/>
            <person name="Roberts A."/>
            <person name="Saif S."/>
            <person name="Shea T."/>
            <person name="Sisk P."/>
            <person name="Stolte C."/>
            <person name="Sykes S."/>
            <person name="Wortman J."/>
            <person name="Nusbaum C."/>
            <person name="Birren B."/>
        </authorList>
    </citation>
    <scope>NUCLEOTIDE SEQUENCE [LARGE SCALE GENOMIC DNA]</scope>
    <source>
        <strain evidence="1">H-22</strain>
    </source>
</reference>
<accession>A0A0E2E3A4</accession>
<gene>
    <name evidence="1" type="ORF">HMPREF9726_01991</name>
</gene>
<protein>
    <submittedName>
        <fullName evidence="1">Uncharacterized protein</fullName>
    </submittedName>
</protein>